<reference evidence="1 2" key="1">
    <citation type="submission" date="2018-08" db="EMBL/GenBank/DDBJ databases">
        <title>Characterization and Complete Genome Sequence Analysis of a Lytic Bacteriophage FEC19 infecting Escherichia coli O157:H7.</title>
        <authorList>
            <person name="Fan C."/>
            <person name="Zhao C."/>
            <person name="Tie D."/>
            <person name="Sun Y."/>
        </authorList>
    </citation>
    <scope>NUCLEOTIDE SEQUENCE [LARGE SCALE GENOMIC DNA]</scope>
</reference>
<dbReference type="Proteomes" id="UP000268320">
    <property type="component" value="Genome"/>
</dbReference>
<proteinExistence type="predicted"/>
<protein>
    <submittedName>
        <fullName evidence="1">Uncharacterized protein</fullName>
    </submittedName>
</protein>
<dbReference type="GeneID" id="55004055"/>
<keyword evidence="2" id="KW-1185">Reference proteome</keyword>
<dbReference type="RefSeq" id="YP_009812980.1">
    <property type="nucleotide sequence ID" value="NC_048073.1"/>
</dbReference>
<name>A0A386KLV1_9CAUD</name>
<dbReference type="EMBL" id="MH816966">
    <property type="protein sequence ID" value="AYD85443.1"/>
    <property type="molecule type" value="Genomic_DNA"/>
</dbReference>
<sequence>MNAALGKLSFNKRNELRMVSRFQFLLNAMSSVAITMLRADCPAEKRETLFERHKQLQKAAFKLQQYAMEYAK</sequence>
<dbReference type="KEGG" id="vg:55004055"/>
<evidence type="ECO:0000313" key="2">
    <source>
        <dbReference type="Proteomes" id="UP000268320"/>
    </source>
</evidence>
<evidence type="ECO:0000313" key="1">
    <source>
        <dbReference type="EMBL" id="AYD85443.1"/>
    </source>
</evidence>
<accession>A0A386KLV1</accession>
<organism evidence="1 2">
    <name type="scientific">Escherichia phage FEC19</name>
    <dbReference type="NCBI Taxonomy" id="2315486"/>
    <lineage>
        <taxon>Viruses</taxon>
        <taxon>Duplodnaviria</taxon>
        <taxon>Heunggongvirae</taxon>
        <taxon>Uroviricota</taxon>
        <taxon>Caudoviricetes</taxon>
        <taxon>Lindbergviridae</taxon>
        <taxon>Wifcevirus</taxon>
        <taxon>Wifcevirus FEC19</taxon>
    </lineage>
</organism>